<dbReference type="AlphaFoldDB" id="A0AAD4KG32"/>
<dbReference type="Pfam" id="PF01494">
    <property type="entry name" value="FAD_binding_3"/>
    <property type="match status" value="1"/>
</dbReference>
<evidence type="ECO:0000256" key="5">
    <source>
        <dbReference type="SAM" id="MobiDB-lite"/>
    </source>
</evidence>
<dbReference type="EMBL" id="JAJTJA010000012">
    <property type="protein sequence ID" value="KAH8691274.1"/>
    <property type="molecule type" value="Genomic_DNA"/>
</dbReference>
<evidence type="ECO:0000256" key="3">
    <source>
        <dbReference type="ARBA" id="ARBA00022827"/>
    </source>
</evidence>
<sequence length="561" mass="62929">MPYFAPLPQRDGRHFSPPPQESQVLVTGAGPSGLFAAYLLAKQSIRSAIVERHEYRLGQPKAHAINPRSLEIFRQKDAFWVRFNTGLTGIDLGALPYERQDEAVKQLTPEPLFNIPQPVLESFLEEAALATGLVTIHRGWTWENVSFDEQGRPKSKLSSRSEANKIMELTSDVLIGADGTDSKVRSVIDEIQWEAVSDCREEKTFYCSIHGVGSIRSLVTATNNLAQLYFCLHPAHPCGLIVYDLSGSWVHTHAVDRSIDHVEDYTQQDCRRLIDDCIGPGVEYTVQSANQWYTWPRVASSYHNKNVRLFLVGDAAHSFPPQGGLGINTGIADVHNLIWKLDYAFRRRFSGCEQLLTSYTQERRPVAIRNTLQSATNEKNWVAFTQFAGYMVNMASSFEGGDQDFFQQDYVKKIMLDAIAATKPHFDSLRLQLGYVYDKEAPIDTTVPQGCWAFLPSAQPGARLPHTWIDPSKSVLDLITYDGFMLLYDGGDFGRDSYQINGDTIMVDKINVNDLGNLPGWFVSLKIAENSGILVRPDQHILVLVKSDSEVEESLKSYLGE</sequence>
<dbReference type="GeneID" id="70251323"/>
<dbReference type="PANTHER" id="PTHR43004:SF19">
    <property type="entry name" value="BINDING MONOOXYGENASE, PUTATIVE (JCVI)-RELATED"/>
    <property type="match status" value="1"/>
</dbReference>
<protein>
    <submittedName>
        <fullName evidence="7">FAD binding domain-containing protein</fullName>
    </submittedName>
</protein>
<dbReference type="InterPro" id="IPR002938">
    <property type="entry name" value="FAD-bd"/>
</dbReference>
<gene>
    <name evidence="7" type="ORF">BGW36DRAFT_431827</name>
</gene>
<feature type="domain" description="FAD-binding" evidence="6">
    <location>
        <begin position="22"/>
        <end position="370"/>
    </location>
</feature>
<dbReference type="GO" id="GO:0071949">
    <property type="term" value="F:FAD binding"/>
    <property type="evidence" value="ECO:0007669"/>
    <property type="project" value="InterPro"/>
</dbReference>
<keyword evidence="4" id="KW-0560">Oxidoreductase</keyword>
<dbReference type="PANTHER" id="PTHR43004">
    <property type="entry name" value="TRK SYSTEM POTASSIUM UPTAKE PROTEIN"/>
    <property type="match status" value="1"/>
</dbReference>
<dbReference type="GO" id="GO:0016709">
    <property type="term" value="F:oxidoreductase activity, acting on paired donors, with incorporation or reduction of molecular oxygen, NAD(P)H as one donor, and incorporation of one atom of oxygen"/>
    <property type="evidence" value="ECO:0007669"/>
    <property type="project" value="UniProtKB-ARBA"/>
</dbReference>
<name>A0AAD4KG32_9EURO</name>
<comment type="cofactor">
    <cofactor evidence="1">
        <name>FAD</name>
        <dbReference type="ChEBI" id="CHEBI:57692"/>
    </cofactor>
</comment>
<dbReference type="PRINTS" id="PR00420">
    <property type="entry name" value="RNGMNOXGNASE"/>
</dbReference>
<keyword evidence="8" id="KW-1185">Reference proteome</keyword>
<dbReference type="Gene3D" id="3.30.9.10">
    <property type="entry name" value="D-Amino Acid Oxidase, subunit A, domain 2"/>
    <property type="match status" value="1"/>
</dbReference>
<evidence type="ECO:0000256" key="1">
    <source>
        <dbReference type="ARBA" id="ARBA00001974"/>
    </source>
</evidence>
<dbReference type="SUPFAM" id="SSF51905">
    <property type="entry name" value="FAD/NAD(P)-binding domain"/>
    <property type="match status" value="1"/>
</dbReference>
<feature type="region of interest" description="Disordered" evidence="5">
    <location>
        <begin position="1"/>
        <end position="22"/>
    </location>
</feature>
<dbReference type="InterPro" id="IPR036188">
    <property type="entry name" value="FAD/NAD-bd_sf"/>
</dbReference>
<dbReference type="Proteomes" id="UP001201262">
    <property type="component" value="Unassembled WGS sequence"/>
</dbReference>
<evidence type="ECO:0000256" key="2">
    <source>
        <dbReference type="ARBA" id="ARBA00022630"/>
    </source>
</evidence>
<evidence type="ECO:0000313" key="7">
    <source>
        <dbReference type="EMBL" id="KAH8691274.1"/>
    </source>
</evidence>
<proteinExistence type="predicted"/>
<evidence type="ECO:0000256" key="4">
    <source>
        <dbReference type="ARBA" id="ARBA00023002"/>
    </source>
</evidence>
<organism evidence="7 8">
    <name type="scientific">Talaromyces proteolyticus</name>
    <dbReference type="NCBI Taxonomy" id="1131652"/>
    <lineage>
        <taxon>Eukaryota</taxon>
        <taxon>Fungi</taxon>
        <taxon>Dikarya</taxon>
        <taxon>Ascomycota</taxon>
        <taxon>Pezizomycotina</taxon>
        <taxon>Eurotiomycetes</taxon>
        <taxon>Eurotiomycetidae</taxon>
        <taxon>Eurotiales</taxon>
        <taxon>Trichocomaceae</taxon>
        <taxon>Talaromyces</taxon>
        <taxon>Talaromyces sect. Bacilispori</taxon>
    </lineage>
</organism>
<dbReference type="Gene3D" id="3.50.50.60">
    <property type="entry name" value="FAD/NAD(P)-binding domain"/>
    <property type="match status" value="1"/>
</dbReference>
<dbReference type="Gene3D" id="3.40.30.120">
    <property type="match status" value="1"/>
</dbReference>
<accession>A0AAD4KG32</accession>
<comment type="caution">
    <text evidence="7">The sequence shown here is derived from an EMBL/GenBank/DDBJ whole genome shotgun (WGS) entry which is preliminary data.</text>
</comment>
<keyword evidence="2" id="KW-0285">Flavoprotein</keyword>
<keyword evidence="3" id="KW-0274">FAD</keyword>
<evidence type="ECO:0000313" key="8">
    <source>
        <dbReference type="Proteomes" id="UP001201262"/>
    </source>
</evidence>
<evidence type="ECO:0000259" key="6">
    <source>
        <dbReference type="Pfam" id="PF01494"/>
    </source>
</evidence>
<dbReference type="InterPro" id="IPR050641">
    <property type="entry name" value="RIFMO-like"/>
</dbReference>
<reference evidence="7" key="1">
    <citation type="submission" date="2021-12" db="EMBL/GenBank/DDBJ databases">
        <title>Convergent genome expansion in fungi linked to evolution of root-endophyte symbiosis.</title>
        <authorList>
            <consortium name="DOE Joint Genome Institute"/>
            <person name="Ke Y.-H."/>
            <person name="Bonito G."/>
            <person name="Liao H.-L."/>
            <person name="Looney B."/>
            <person name="Rojas-Flechas A."/>
            <person name="Nash J."/>
            <person name="Hameed K."/>
            <person name="Schadt C."/>
            <person name="Martin F."/>
            <person name="Crous P.W."/>
            <person name="Miettinen O."/>
            <person name="Magnuson J.K."/>
            <person name="Labbe J."/>
            <person name="Jacobson D."/>
            <person name="Doktycz M.J."/>
            <person name="Veneault-Fourrey C."/>
            <person name="Kuo A."/>
            <person name="Mondo S."/>
            <person name="Calhoun S."/>
            <person name="Riley R."/>
            <person name="Ohm R."/>
            <person name="LaButti K."/>
            <person name="Andreopoulos B."/>
            <person name="Pangilinan J."/>
            <person name="Nolan M."/>
            <person name="Tritt A."/>
            <person name="Clum A."/>
            <person name="Lipzen A."/>
            <person name="Daum C."/>
            <person name="Barry K."/>
            <person name="Grigoriev I.V."/>
            <person name="Vilgalys R."/>
        </authorList>
    </citation>
    <scope>NUCLEOTIDE SEQUENCE</scope>
    <source>
        <strain evidence="7">PMI_201</strain>
    </source>
</reference>
<dbReference type="RefSeq" id="XP_046067366.1">
    <property type="nucleotide sequence ID" value="XM_046221036.1"/>
</dbReference>